<evidence type="ECO:0000256" key="3">
    <source>
        <dbReference type="ARBA" id="ARBA00022519"/>
    </source>
</evidence>
<evidence type="ECO:0000256" key="5">
    <source>
        <dbReference type="ARBA" id="ARBA00023136"/>
    </source>
</evidence>
<dbReference type="CDD" id="cd07984">
    <property type="entry name" value="LPLAT_LABLAT-like"/>
    <property type="match status" value="1"/>
</dbReference>
<dbReference type="GO" id="GO:0009247">
    <property type="term" value="P:glycolipid biosynthetic process"/>
    <property type="evidence" value="ECO:0007669"/>
    <property type="project" value="UniProtKB-ARBA"/>
</dbReference>
<evidence type="ECO:0000313" key="7">
    <source>
        <dbReference type="EMBL" id="ACG79355.1"/>
    </source>
</evidence>
<proteinExistence type="predicted"/>
<comment type="subcellular location">
    <subcellularLocation>
        <location evidence="1">Cell inner membrane</location>
    </subcellularLocation>
</comment>
<dbReference type="GO" id="GO:0016746">
    <property type="term" value="F:acyltransferase activity"/>
    <property type="evidence" value="ECO:0007669"/>
    <property type="project" value="UniProtKB-KW"/>
</dbReference>
<keyword evidence="5" id="KW-0472">Membrane</keyword>
<gene>
    <name evidence="7" type="ordered locus">PHZ_c2946</name>
</gene>
<sequence>MAETSAFARDVAQELAQRFAWRLEALAFDAVAGLARLFPVETVSDFGAWFFRTVGPLTGARRVAERNLRIAFPEASDAEIARLLALQWEELGRWIAEFPILDRIVADPSRLEVEGAERLAEIAAGAGPVVFISGHLSNFEIMAAVIVRAGVPCQITYRAMNNPYVDARVRRSRFRYGVRLFAPKGLEGARELMRALGRGESVALMNDQKFNGGVAAPLFGLTAHTAPGPSTFALRFGVPLQPMSVQRIGRVRFKVIVHPPIHLEDTGDRDADIAAGVRKVNAFIEDRVRARPHEWFWVHKRWPNEIYKR</sequence>
<keyword evidence="4 7" id="KW-0808">Transferase</keyword>
<dbReference type="InterPro" id="IPR004960">
    <property type="entry name" value="LipA_acyltrans"/>
</dbReference>
<protein>
    <submittedName>
        <fullName evidence="7">Lipid A biosynthesis lauroyl acyltransferase</fullName>
    </submittedName>
</protein>
<dbReference type="PANTHER" id="PTHR30606">
    <property type="entry name" value="LIPID A BIOSYNTHESIS LAUROYL ACYLTRANSFERASE"/>
    <property type="match status" value="1"/>
</dbReference>
<keyword evidence="2" id="KW-1003">Cell membrane</keyword>
<accession>B4R8Z0</accession>
<organism evidence="7 8">
    <name type="scientific">Phenylobacterium zucineum (strain HLK1)</name>
    <dbReference type="NCBI Taxonomy" id="450851"/>
    <lineage>
        <taxon>Bacteria</taxon>
        <taxon>Pseudomonadati</taxon>
        <taxon>Pseudomonadota</taxon>
        <taxon>Alphaproteobacteria</taxon>
        <taxon>Caulobacterales</taxon>
        <taxon>Caulobacteraceae</taxon>
        <taxon>Phenylobacterium</taxon>
    </lineage>
</organism>
<keyword evidence="6 7" id="KW-0012">Acyltransferase</keyword>
<dbReference type="Proteomes" id="UP000001868">
    <property type="component" value="Chromosome"/>
</dbReference>
<evidence type="ECO:0000313" key="8">
    <source>
        <dbReference type="Proteomes" id="UP000001868"/>
    </source>
</evidence>
<evidence type="ECO:0000256" key="6">
    <source>
        <dbReference type="ARBA" id="ARBA00023315"/>
    </source>
</evidence>
<dbReference type="EMBL" id="CP000747">
    <property type="protein sequence ID" value="ACG79355.1"/>
    <property type="molecule type" value="Genomic_DNA"/>
</dbReference>
<dbReference type="STRING" id="450851.PHZ_c2946"/>
<evidence type="ECO:0000256" key="4">
    <source>
        <dbReference type="ARBA" id="ARBA00022679"/>
    </source>
</evidence>
<dbReference type="OrthoDB" id="9801955at2"/>
<dbReference type="AlphaFoldDB" id="B4R8Z0"/>
<reference evidence="7 8" key="1">
    <citation type="journal article" date="2008" name="BMC Genomics">
        <title>Complete genome of Phenylobacterium zucineum - a novel facultative intracellular bacterium isolated from human erythroleukemia cell line K562.</title>
        <authorList>
            <person name="Luo Y."/>
            <person name="Xu X."/>
            <person name="Ding Z."/>
            <person name="Liu Z."/>
            <person name="Zhang B."/>
            <person name="Yan Z."/>
            <person name="Sun J."/>
            <person name="Hu S."/>
            <person name="Hu X."/>
        </authorList>
    </citation>
    <scope>NUCLEOTIDE SEQUENCE [LARGE SCALE GENOMIC DNA]</scope>
    <source>
        <strain evidence="7 8">HLK1</strain>
    </source>
</reference>
<evidence type="ECO:0000256" key="2">
    <source>
        <dbReference type="ARBA" id="ARBA00022475"/>
    </source>
</evidence>
<dbReference type="eggNOG" id="COG1560">
    <property type="taxonomic scope" value="Bacteria"/>
</dbReference>
<dbReference type="Pfam" id="PF03279">
    <property type="entry name" value="Lip_A_acyltrans"/>
    <property type="match status" value="1"/>
</dbReference>
<dbReference type="PANTHER" id="PTHR30606:SF9">
    <property type="entry name" value="LIPID A BIOSYNTHESIS LAUROYLTRANSFERASE"/>
    <property type="match status" value="1"/>
</dbReference>
<evidence type="ECO:0000256" key="1">
    <source>
        <dbReference type="ARBA" id="ARBA00004533"/>
    </source>
</evidence>
<dbReference type="RefSeq" id="WP_012523493.1">
    <property type="nucleotide sequence ID" value="NC_011144.1"/>
</dbReference>
<keyword evidence="3" id="KW-0997">Cell inner membrane</keyword>
<dbReference type="KEGG" id="pzu:PHZ_c2946"/>
<keyword evidence="8" id="KW-1185">Reference proteome</keyword>
<name>B4R8Z0_PHEZH</name>
<dbReference type="GO" id="GO:0005886">
    <property type="term" value="C:plasma membrane"/>
    <property type="evidence" value="ECO:0007669"/>
    <property type="project" value="UniProtKB-SubCell"/>
</dbReference>
<dbReference type="HOGENOM" id="CLU_049421_4_2_5"/>